<reference evidence="1" key="1">
    <citation type="journal article" date="2019" name="bioRxiv">
        <title>The Genome of the Zebra Mussel, Dreissena polymorpha: A Resource for Invasive Species Research.</title>
        <authorList>
            <person name="McCartney M.A."/>
            <person name="Auch B."/>
            <person name="Kono T."/>
            <person name="Mallez S."/>
            <person name="Zhang Y."/>
            <person name="Obille A."/>
            <person name="Becker A."/>
            <person name="Abrahante J.E."/>
            <person name="Garbe J."/>
            <person name="Badalamenti J.P."/>
            <person name="Herman A."/>
            <person name="Mangelson H."/>
            <person name="Liachko I."/>
            <person name="Sullivan S."/>
            <person name="Sone E.D."/>
            <person name="Koren S."/>
            <person name="Silverstein K.A.T."/>
            <person name="Beckman K.B."/>
            <person name="Gohl D.M."/>
        </authorList>
    </citation>
    <scope>NUCLEOTIDE SEQUENCE</scope>
    <source>
        <strain evidence="1">Duluth1</strain>
        <tissue evidence="1">Whole animal</tissue>
    </source>
</reference>
<evidence type="ECO:0000313" key="1">
    <source>
        <dbReference type="EMBL" id="KAH3693420.1"/>
    </source>
</evidence>
<comment type="caution">
    <text evidence="1">The sequence shown here is derived from an EMBL/GenBank/DDBJ whole genome shotgun (WGS) entry which is preliminary data.</text>
</comment>
<name>A0A9D3Y7T2_DREPO</name>
<proteinExistence type="predicted"/>
<evidence type="ECO:0000313" key="2">
    <source>
        <dbReference type="Proteomes" id="UP000828390"/>
    </source>
</evidence>
<protein>
    <submittedName>
        <fullName evidence="1">Uncharacterized protein</fullName>
    </submittedName>
</protein>
<dbReference type="Proteomes" id="UP000828390">
    <property type="component" value="Unassembled WGS sequence"/>
</dbReference>
<sequence>MTTTPTTTTTNKITNRCITYYRLNSTFRCEVSSSIPSISGHRDQVSNPAGSSNFVLQRMCQKLHSRDFWLTRTGWCFTSTMTSLAAKPRPIETT</sequence>
<dbReference type="AlphaFoldDB" id="A0A9D3Y7T2"/>
<organism evidence="1 2">
    <name type="scientific">Dreissena polymorpha</name>
    <name type="common">Zebra mussel</name>
    <name type="synonym">Mytilus polymorpha</name>
    <dbReference type="NCBI Taxonomy" id="45954"/>
    <lineage>
        <taxon>Eukaryota</taxon>
        <taxon>Metazoa</taxon>
        <taxon>Spiralia</taxon>
        <taxon>Lophotrochozoa</taxon>
        <taxon>Mollusca</taxon>
        <taxon>Bivalvia</taxon>
        <taxon>Autobranchia</taxon>
        <taxon>Heteroconchia</taxon>
        <taxon>Euheterodonta</taxon>
        <taxon>Imparidentia</taxon>
        <taxon>Neoheterodontei</taxon>
        <taxon>Myida</taxon>
        <taxon>Dreissenoidea</taxon>
        <taxon>Dreissenidae</taxon>
        <taxon>Dreissena</taxon>
    </lineage>
</organism>
<keyword evidence="2" id="KW-1185">Reference proteome</keyword>
<accession>A0A9D3Y7T2</accession>
<reference evidence="1" key="2">
    <citation type="submission" date="2020-11" db="EMBL/GenBank/DDBJ databases">
        <authorList>
            <person name="McCartney M.A."/>
            <person name="Auch B."/>
            <person name="Kono T."/>
            <person name="Mallez S."/>
            <person name="Becker A."/>
            <person name="Gohl D.M."/>
            <person name="Silverstein K.A.T."/>
            <person name="Koren S."/>
            <person name="Bechman K.B."/>
            <person name="Herman A."/>
            <person name="Abrahante J.E."/>
            <person name="Garbe J."/>
        </authorList>
    </citation>
    <scope>NUCLEOTIDE SEQUENCE</scope>
    <source>
        <strain evidence="1">Duluth1</strain>
        <tissue evidence="1">Whole animal</tissue>
    </source>
</reference>
<dbReference type="EMBL" id="JAIWYP010000016">
    <property type="protein sequence ID" value="KAH3693420.1"/>
    <property type="molecule type" value="Genomic_DNA"/>
</dbReference>
<gene>
    <name evidence="1" type="ORF">DPMN_080852</name>
</gene>